<evidence type="ECO:0000313" key="2">
    <source>
        <dbReference type="EMBL" id="OAD21360.1"/>
    </source>
</evidence>
<dbReference type="Pfam" id="PF13304">
    <property type="entry name" value="AAA_21"/>
    <property type="match status" value="1"/>
</dbReference>
<proteinExistence type="predicted"/>
<dbReference type="GO" id="GO:0016887">
    <property type="term" value="F:ATP hydrolysis activity"/>
    <property type="evidence" value="ECO:0007669"/>
    <property type="project" value="InterPro"/>
</dbReference>
<comment type="caution">
    <text evidence="2">The sequence shown here is derived from an EMBL/GenBank/DDBJ whole genome shotgun (WGS) entry which is preliminary data.</text>
</comment>
<dbReference type="AlphaFoldDB" id="A0A0A6P0J7"/>
<dbReference type="PANTHER" id="PTHR40396:SF1">
    <property type="entry name" value="ATPASE AAA-TYPE CORE DOMAIN-CONTAINING PROTEIN"/>
    <property type="match status" value="1"/>
</dbReference>
<dbReference type="InterPro" id="IPR027417">
    <property type="entry name" value="P-loop_NTPase"/>
</dbReference>
<evidence type="ECO:0000313" key="3">
    <source>
        <dbReference type="Proteomes" id="UP000076962"/>
    </source>
</evidence>
<dbReference type="GO" id="GO:0005524">
    <property type="term" value="F:ATP binding"/>
    <property type="evidence" value="ECO:0007669"/>
    <property type="project" value="InterPro"/>
</dbReference>
<reference evidence="2 3" key="1">
    <citation type="submission" date="2016-05" db="EMBL/GenBank/DDBJ databases">
        <title>Single-cell genome of chain-forming Candidatus Thiomargarita nelsonii and comparison to other large sulfur-oxidizing bacteria.</title>
        <authorList>
            <person name="Winkel M."/>
            <person name="Salman V."/>
            <person name="Woyke T."/>
            <person name="Schulz-Vogt H."/>
            <person name="Richter M."/>
            <person name="Flood B."/>
            <person name="Bailey J."/>
            <person name="Amann R."/>
            <person name="Mussmann M."/>
        </authorList>
    </citation>
    <scope>NUCLEOTIDE SEQUENCE [LARGE SCALE GENOMIC DNA]</scope>
    <source>
        <strain evidence="2 3">THI036</strain>
    </source>
</reference>
<accession>A0A0A6P0J7</accession>
<name>A0A0A6P0J7_9GAMM</name>
<protein>
    <recommendedName>
        <fullName evidence="1">ATPase AAA-type core domain-containing protein</fullName>
    </recommendedName>
</protein>
<feature type="domain" description="ATPase AAA-type core" evidence="1">
    <location>
        <begin position="150"/>
        <end position="269"/>
    </location>
</feature>
<dbReference type="SUPFAM" id="SSF52540">
    <property type="entry name" value="P-loop containing nucleoside triphosphate hydrolases"/>
    <property type="match status" value="1"/>
</dbReference>
<dbReference type="Gene3D" id="3.40.50.300">
    <property type="entry name" value="P-loop containing nucleotide triphosphate hydrolases"/>
    <property type="match status" value="1"/>
</dbReference>
<keyword evidence="3" id="KW-1185">Reference proteome</keyword>
<evidence type="ECO:0000259" key="1">
    <source>
        <dbReference type="Pfam" id="PF13304"/>
    </source>
</evidence>
<dbReference type="PATRIC" id="fig|1003181.4.peg.3894"/>
<dbReference type="Proteomes" id="UP000076962">
    <property type="component" value="Unassembled WGS sequence"/>
</dbReference>
<dbReference type="InterPro" id="IPR003959">
    <property type="entry name" value="ATPase_AAA_core"/>
</dbReference>
<sequence>MMLREKQPDSSTIQSWTWAGSLRSKIDFKMQVETDDKRAIYHIVLQSKADKLIQTEELLVNDVKVISVQQGFGEIRDEDDKNPIIYSSEKLALKSAGDYGNKPVTHRLTNFIKNWAFFNFMPEVMRGKNVLLMNPSSDKPIQLDDEGTVLKHLLSVWHDEDYEKFELVSQSLASVTDFNLAKIDDGEGKLGLLEGYEKPIPLDSASDGTLRLLAYYTLLNQTELPSLIAIEEPERNFHPAALILVASLIEELAQKTQVIVTTHSAQFLDAFDKDSLGDSLGVLLLQNHKGIGTSIIDFEDEQNRRGALSSWVKDFGIGSAIFDSELL</sequence>
<gene>
    <name evidence="2" type="ORF">THIOM_002876</name>
</gene>
<dbReference type="EMBL" id="LUTY01001688">
    <property type="protein sequence ID" value="OAD21360.1"/>
    <property type="molecule type" value="Genomic_DNA"/>
</dbReference>
<organism evidence="2 3">
    <name type="scientific">Candidatus Thiomargarita nelsonii</name>
    <dbReference type="NCBI Taxonomy" id="1003181"/>
    <lineage>
        <taxon>Bacteria</taxon>
        <taxon>Pseudomonadati</taxon>
        <taxon>Pseudomonadota</taxon>
        <taxon>Gammaproteobacteria</taxon>
        <taxon>Thiotrichales</taxon>
        <taxon>Thiotrichaceae</taxon>
        <taxon>Thiomargarita</taxon>
    </lineage>
</organism>
<dbReference type="PANTHER" id="PTHR40396">
    <property type="entry name" value="ATPASE-LIKE PROTEIN"/>
    <property type="match status" value="1"/>
</dbReference>